<dbReference type="NCBIfam" id="TIGR00293">
    <property type="entry name" value="prefoldin subunit alpha"/>
    <property type="match status" value="1"/>
</dbReference>
<feature type="coiled-coil region" evidence="1">
    <location>
        <begin position="17"/>
        <end position="44"/>
    </location>
</feature>
<accession>A0A9J6BNI1</accession>
<gene>
    <name evidence="2" type="ORF">PVAND_001461</name>
</gene>
<evidence type="ECO:0000313" key="3">
    <source>
        <dbReference type="Proteomes" id="UP001107558"/>
    </source>
</evidence>
<feature type="coiled-coil region" evidence="1">
    <location>
        <begin position="92"/>
        <end position="119"/>
    </location>
</feature>
<dbReference type="InterPro" id="IPR004127">
    <property type="entry name" value="Prefoldin_subunit_alpha"/>
</dbReference>
<reference evidence="2" key="1">
    <citation type="submission" date="2021-03" db="EMBL/GenBank/DDBJ databases">
        <title>Chromosome level genome of the anhydrobiotic midge Polypedilum vanderplanki.</title>
        <authorList>
            <person name="Yoshida Y."/>
            <person name="Kikawada T."/>
            <person name="Gusev O."/>
        </authorList>
    </citation>
    <scope>NUCLEOTIDE SEQUENCE</scope>
    <source>
        <strain evidence="2">NIAS01</strain>
        <tissue evidence="2">Whole body or cell culture</tissue>
    </source>
</reference>
<protein>
    <recommendedName>
        <fullName evidence="4">Prefoldin subunit</fullName>
    </recommendedName>
</protein>
<evidence type="ECO:0000256" key="1">
    <source>
        <dbReference type="SAM" id="Coils"/>
    </source>
</evidence>
<dbReference type="Gene3D" id="1.10.287.370">
    <property type="match status" value="1"/>
</dbReference>
<evidence type="ECO:0000313" key="2">
    <source>
        <dbReference type="EMBL" id="KAG5671253.1"/>
    </source>
</evidence>
<proteinExistence type="predicted"/>
<dbReference type="Pfam" id="PF02996">
    <property type="entry name" value="Prefoldin"/>
    <property type="match status" value="1"/>
</dbReference>
<dbReference type="InterPro" id="IPR009053">
    <property type="entry name" value="Prefoldin"/>
</dbReference>
<keyword evidence="3" id="KW-1185">Reference proteome</keyword>
<comment type="caution">
    <text evidence="2">The sequence shown here is derived from an EMBL/GenBank/DDBJ whole genome shotgun (WGS) entry which is preliminary data.</text>
</comment>
<organism evidence="2 3">
    <name type="scientific">Polypedilum vanderplanki</name>
    <name type="common">Sleeping chironomid midge</name>
    <dbReference type="NCBI Taxonomy" id="319348"/>
    <lineage>
        <taxon>Eukaryota</taxon>
        <taxon>Metazoa</taxon>
        <taxon>Ecdysozoa</taxon>
        <taxon>Arthropoda</taxon>
        <taxon>Hexapoda</taxon>
        <taxon>Insecta</taxon>
        <taxon>Pterygota</taxon>
        <taxon>Neoptera</taxon>
        <taxon>Endopterygota</taxon>
        <taxon>Diptera</taxon>
        <taxon>Nematocera</taxon>
        <taxon>Chironomoidea</taxon>
        <taxon>Chironomidae</taxon>
        <taxon>Chironominae</taxon>
        <taxon>Polypedilum</taxon>
        <taxon>Polypedilum</taxon>
    </lineage>
</organism>
<keyword evidence="1" id="KW-0175">Coiled coil</keyword>
<dbReference type="OrthoDB" id="433124at2759"/>
<evidence type="ECO:0008006" key="4">
    <source>
        <dbReference type="Google" id="ProtNLM"/>
    </source>
</evidence>
<dbReference type="EMBL" id="JADBJN010000003">
    <property type="protein sequence ID" value="KAG5671253.1"/>
    <property type="molecule type" value="Genomic_DNA"/>
</dbReference>
<dbReference type="CDD" id="cd23158">
    <property type="entry name" value="Prefoldin_UXT"/>
    <property type="match status" value="1"/>
</dbReference>
<dbReference type="Proteomes" id="UP001107558">
    <property type="component" value="Chromosome 3"/>
</dbReference>
<dbReference type="SUPFAM" id="SSF46579">
    <property type="entry name" value="Prefoldin"/>
    <property type="match status" value="1"/>
</dbReference>
<sequence length="144" mass="16728">MSTKINKSPEEIERFINDTLKLELANLEKALMKINEDMLEYMQLEQSLEFIKKHKPDGFKTQVDLDTNTFMEAQVDKIEPIIVNIGLNVFLELGLEEALKFLELRIKILNKQADVVREQSLKIKTEIKILLMYLGDIKGFNTNV</sequence>
<name>A0A9J6BNI1_POLVA</name>
<dbReference type="AlphaFoldDB" id="A0A9J6BNI1"/>